<keyword evidence="9" id="KW-1133">Transmembrane helix</keyword>
<evidence type="ECO:0000313" key="12">
    <source>
        <dbReference type="Proteomes" id="UP000318801"/>
    </source>
</evidence>
<keyword evidence="5" id="KW-0547">Nucleotide-binding</keyword>
<dbReference type="SUPFAM" id="SSF55874">
    <property type="entry name" value="ATPase domain of HSP90 chaperone/DNA topoisomerase II/histidine kinase"/>
    <property type="match status" value="1"/>
</dbReference>
<keyword evidence="7" id="KW-0067">ATP-binding</keyword>
<name>A0A506TZN9_9HYPH</name>
<dbReference type="GO" id="GO:0000155">
    <property type="term" value="F:phosphorelay sensor kinase activity"/>
    <property type="evidence" value="ECO:0007669"/>
    <property type="project" value="InterPro"/>
</dbReference>
<keyword evidence="3" id="KW-0597">Phosphoprotein</keyword>
<evidence type="ECO:0000256" key="7">
    <source>
        <dbReference type="ARBA" id="ARBA00022840"/>
    </source>
</evidence>
<dbReference type="Gene3D" id="3.30.450.20">
    <property type="entry name" value="PAS domain"/>
    <property type="match status" value="1"/>
</dbReference>
<keyword evidence="4" id="KW-0808">Transferase</keyword>
<keyword evidence="9" id="KW-0812">Transmembrane</keyword>
<keyword evidence="6" id="KW-0418">Kinase</keyword>
<comment type="catalytic activity">
    <reaction evidence="1">
        <text>ATP + protein L-histidine = ADP + protein N-phospho-L-histidine.</text>
        <dbReference type="EC" id="2.7.13.3"/>
    </reaction>
</comment>
<proteinExistence type="predicted"/>
<evidence type="ECO:0000256" key="3">
    <source>
        <dbReference type="ARBA" id="ARBA00022553"/>
    </source>
</evidence>
<dbReference type="InterPro" id="IPR003661">
    <property type="entry name" value="HisK_dim/P_dom"/>
</dbReference>
<dbReference type="PROSITE" id="PS50109">
    <property type="entry name" value="HIS_KIN"/>
    <property type="match status" value="1"/>
</dbReference>
<keyword evidence="8" id="KW-0902">Two-component regulatory system</keyword>
<evidence type="ECO:0000259" key="10">
    <source>
        <dbReference type="PROSITE" id="PS50109"/>
    </source>
</evidence>
<dbReference type="PRINTS" id="PR00344">
    <property type="entry name" value="BCTRLSENSOR"/>
</dbReference>
<accession>A0A506TZN9</accession>
<evidence type="ECO:0000256" key="9">
    <source>
        <dbReference type="SAM" id="Phobius"/>
    </source>
</evidence>
<dbReference type="Gene3D" id="1.10.287.130">
    <property type="match status" value="1"/>
</dbReference>
<sequence length="526" mass="57616">MQRLEWTLAQQQASRHARLFATSTVLVAAVIFTVDTFTDIEGAIAVLYAIALLLASQAVSRTGLIRFAVIFLVLSLVSFFLTHASDPSLQTFLRLGVALVALGLTTTLLLRNDRARSALLETNAALRLSEGRYRSIFERTRVALWERDYSKLRSYLMDLKARGFGDVRTVARQDPQFVDRCIGMIKIVAANEAAIDLLGSSATRASNATMRDFIPLNSETFVSLLQAIMNGASYFEDNAEVLNDAGEPKIVLLSISFPEEQVTYDRVIVSMVDITQREQARHALAKAQEELARASRAATVGALSASLAHELNQPLGAIAVNSQTLLRWLDRDPPDMEAARRSAERIARDSQRTSNILRNTRSMLFSQPGETQALDLTRLIDDTLTLMKYDLQREAITVEFTHDTAIPVISSGRLEIQQVLINLISNAIQAIKAASPDRRALAISLHADAGRDTISITLHDTGHGLSADALQNLFTPFFTTRQDGMGIGLSICRSTIEARGGTITGHNHPDGGALFEITLPKETASA</sequence>
<comment type="caution">
    <text evidence="11">The sequence shown here is derived from an EMBL/GenBank/DDBJ whole genome shotgun (WGS) entry which is preliminary data.</text>
</comment>
<gene>
    <name evidence="11" type="ORF">FJU08_21205</name>
</gene>
<protein>
    <recommendedName>
        <fullName evidence="2">histidine kinase</fullName>
        <ecNumber evidence="2">2.7.13.3</ecNumber>
    </recommendedName>
</protein>
<dbReference type="InterPro" id="IPR004358">
    <property type="entry name" value="Sig_transdc_His_kin-like_C"/>
</dbReference>
<dbReference type="SUPFAM" id="SSF47384">
    <property type="entry name" value="Homodimeric domain of signal transducing histidine kinase"/>
    <property type="match status" value="1"/>
</dbReference>
<evidence type="ECO:0000256" key="5">
    <source>
        <dbReference type="ARBA" id="ARBA00022741"/>
    </source>
</evidence>
<feature type="transmembrane region" description="Helical" evidence="9">
    <location>
        <begin position="67"/>
        <end position="85"/>
    </location>
</feature>
<dbReference type="CDD" id="cd00130">
    <property type="entry name" value="PAS"/>
    <property type="match status" value="1"/>
</dbReference>
<dbReference type="EC" id="2.7.13.3" evidence="2"/>
<evidence type="ECO:0000256" key="6">
    <source>
        <dbReference type="ARBA" id="ARBA00022777"/>
    </source>
</evidence>
<dbReference type="SUPFAM" id="SSF55785">
    <property type="entry name" value="PYP-like sensor domain (PAS domain)"/>
    <property type="match status" value="1"/>
</dbReference>
<feature type="transmembrane region" description="Helical" evidence="9">
    <location>
        <begin position="91"/>
        <end position="110"/>
    </location>
</feature>
<dbReference type="InterPro" id="IPR005467">
    <property type="entry name" value="His_kinase_dom"/>
</dbReference>
<dbReference type="CDD" id="cd00082">
    <property type="entry name" value="HisKA"/>
    <property type="match status" value="1"/>
</dbReference>
<dbReference type="OrthoDB" id="226486at2"/>
<evidence type="ECO:0000313" key="11">
    <source>
        <dbReference type="EMBL" id="TPW26980.1"/>
    </source>
</evidence>
<evidence type="ECO:0000256" key="2">
    <source>
        <dbReference type="ARBA" id="ARBA00012438"/>
    </source>
</evidence>
<dbReference type="InterPro" id="IPR003594">
    <property type="entry name" value="HATPase_dom"/>
</dbReference>
<organism evidence="11 12">
    <name type="scientific">Martelella alba</name>
    <dbReference type="NCBI Taxonomy" id="2590451"/>
    <lineage>
        <taxon>Bacteria</taxon>
        <taxon>Pseudomonadati</taxon>
        <taxon>Pseudomonadota</taxon>
        <taxon>Alphaproteobacteria</taxon>
        <taxon>Hyphomicrobiales</taxon>
        <taxon>Aurantimonadaceae</taxon>
        <taxon>Martelella</taxon>
    </lineage>
</organism>
<dbReference type="Pfam" id="PF02518">
    <property type="entry name" value="HATPase_c"/>
    <property type="match status" value="1"/>
</dbReference>
<dbReference type="InterPro" id="IPR000014">
    <property type="entry name" value="PAS"/>
</dbReference>
<dbReference type="InterPro" id="IPR036097">
    <property type="entry name" value="HisK_dim/P_sf"/>
</dbReference>
<dbReference type="Pfam" id="PF00512">
    <property type="entry name" value="HisKA"/>
    <property type="match status" value="1"/>
</dbReference>
<evidence type="ECO:0000256" key="4">
    <source>
        <dbReference type="ARBA" id="ARBA00022679"/>
    </source>
</evidence>
<dbReference type="GO" id="GO:0005524">
    <property type="term" value="F:ATP binding"/>
    <property type="evidence" value="ECO:0007669"/>
    <property type="project" value="UniProtKB-KW"/>
</dbReference>
<dbReference type="PANTHER" id="PTHR43065">
    <property type="entry name" value="SENSOR HISTIDINE KINASE"/>
    <property type="match status" value="1"/>
</dbReference>
<dbReference type="AlphaFoldDB" id="A0A506TZN9"/>
<dbReference type="PANTHER" id="PTHR43065:SF10">
    <property type="entry name" value="PEROXIDE STRESS-ACTIVATED HISTIDINE KINASE MAK3"/>
    <property type="match status" value="1"/>
</dbReference>
<keyword evidence="9" id="KW-0472">Membrane</keyword>
<dbReference type="InterPro" id="IPR036890">
    <property type="entry name" value="HATPase_C_sf"/>
</dbReference>
<evidence type="ECO:0000256" key="8">
    <source>
        <dbReference type="ARBA" id="ARBA00023012"/>
    </source>
</evidence>
<dbReference type="EMBL" id="VHLG01000021">
    <property type="protein sequence ID" value="TPW26980.1"/>
    <property type="molecule type" value="Genomic_DNA"/>
</dbReference>
<evidence type="ECO:0000256" key="1">
    <source>
        <dbReference type="ARBA" id="ARBA00000085"/>
    </source>
</evidence>
<dbReference type="SMART" id="SM00387">
    <property type="entry name" value="HATPase_c"/>
    <property type="match status" value="1"/>
</dbReference>
<dbReference type="SMART" id="SM00388">
    <property type="entry name" value="HisKA"/>
    <property type="match status" value="1"/>
</dbReference>
<dbReference type="InterPro" id="IPR035965">
    <property type="entry name" value="PAS-like_dom_sf"/>
</dbReference>
<dbReference type="Gene3D" id="3.30.565.10">
    <property type="entry name" value="Histidine kinase-like ATPase, C-terminal domain"/>
    <property type="match status" value="1"/>
</dbReference>
<keyword evidence="12" id="KW-1185">Reference proteome</keyword>
<reference evidence="11 12" key="1">
    <citation type="submission" date="2019-06" db="EMBL/GenBank/DDBJ databases">
        <authorList>
            <person name="Li M."/>
        </authorList>
    </citation>
    <scope>NUCLEOTIDE SEQUENCE [LARGE SCALE GENOMIC DNA]</scope>
    <source>
        <strain evidence="11 12">BGMRC2036</strain>
    </source>
</reference>
<feature type="domain" description="Histidine kinase" evidence="10">
    <location>
        <begin position="306"/>
        <end position="523"/>
    </location>
</feature>
<dbReference type="Proteomes" id="UP000318801">
    <property type="component" value="Unassembled WGS sequence"/>
</dbReference>